<protein>
    <submittedName>
        <fullName evidence="2">DUF6484 domain-containing protein</fullName>
    </submittedName>
</protein>
<dbReference type="InterPro" id="IPR045506">
    <property type="entry name" value="DUF6484"/>
</dbReference>
<name>A0ABW4U5F0_9HYPH</name>
<dbReference type="RefSeq" id="WP_379092497.1">
    <property type="nucleotide sequence ID" value="NZ_JBHUGZ010000001.1"/>
</dbReference>
<keyword evidence="3" id="KW-1185">Reference proteome</keyword>
<accession>A0ABW4U5F0</accession>
<reference evidence="3" key="1">
    <citation type="journal article" date="2019" name="Int. J. Syst. Evol. Microbiol.">
        <title>The Global Catalogue of Microorganisms (GCM) 10K type strain sequencing project: providing services to taxonomists for standard genome sequencing and annotation.</title>
        <authorList>
            <consortium name="The Broad Institute Genomics Platform"/>
            <consortium name="The Broad Institute Genome Sequencing Center for Infectious Disease"/>
            <person name="Wu L."/>
            <person name="Ma J."/>
        </authorList>
    </citation>
    <scope>NUCLEOTIDE SEQUENCE [LARGE SCALE GENOMIC DNA]</scope>
    <source>
        <strain evidence="3">CGMCC 1.16225</strain>
    </source>
</reference>
<comment type="caution">
    <text evidence="2">The sequence shown here is derived from an EMBL/GenBank/DDBJ whole genome shotgun (WGS) entry which is preliminary data.</text>
</comment>
<dbReference type="Pfam" id="PF20093">
    <property type="entry name" value="DUF6484"/>
    <property type="match status" value="1"/>
</dbReference>
<evidence type="ECO:0000313" key="3">
    <source>
        <dbReference type="Proteomes" id="UP001597405"/>
    </source>
</evidence>
<dbReference type="EMBL" id="JBHUGZ010000001">
    <property type="protein sequence ID" value="MFD1981307.1"/>
    <property type="molecule type" value="Genomic_DNA"/>
</dbReference>
<evidence type="ECO:0000259" key="1">
    <source>
        <dbReference type="Pfam" id="PF20093"/>
    </source>
</evidence>
<proteinExistence type="predicted"/>
<organism evidence="2 3">
    <name type="scientific">Mesorhizobium newzealandense</name>
    <dbReference type="NCBI Taxonomy" id="1300302"/>
    <lineage>
        <taxon>Bacteria</taxon>
        <taxon>Pseudomonadati</taxon>
        <taxon>Pseudomonadota</taxon>
        <taxon>Alphaproteobacteria</taxon>
        <taxon>Hyphomicrobiales</taxon>
        <taxon>Phyllobacteriaceae</taxon>
        <taxon>Mesorhizobium</taxon>
    </lineage>
</organism>
<sequence>MNDIDERIDGVVIGLLLGFDQGAPLVVFPGNREEVALQARSLTELSSDMIGSEVALLFENANPLKPLIVGRIVDPAKRQTSSPRDDAHVVRDGETVKISSSERLELRCGKSVIIMEKDGHITIRGTYLVSHASVTNRIRGGSVNLN</sequence>
<evidence type="ECO:0000313" key="2">
    <source>
        <dbReference type="EMBL" id="MFD1981307.1"/>
    </source>
</evidence>
<feature type="domain" description="DUF6484" evidence="1">
    <location>
        <begin position="13"/>
        <end position="72"/>
    </location>
</feature>
<dbReference type="Proteomes" id="UP001597405">
    <property type="component" value="Unassembled WGS sequence"/>
</dbReference>
<gene>
    <name evidence="2" type="ORF">ACFSOZ_01115</name>
</gene>